<evidence type="ECO:0000313" key="2">
    <source>
        <dbReference type="Proteomes" id="UP000017861"/>
    </source>
</evidence>
<gene>
    <name evidence="1" type="ORF">TCDM_12600</name>
</gene>
<organism evidence="1 2">
    <name type="scientific">Trypanosoma cruzi Dm28c</name>
    <dbReference type="NCBI Taxonomy" id="1416333"/>
    <lineage>
        <taxon>Eukaryota</taxon>
        <taxon>Discoba</taxon>
        <taxon>Euglenozoa</taxon>
        <taxon>Kinetoplastea</taxon>
        <taxon>Metakinetoplastina</taxon>
        <taxon>Trypanosomatida</taxon>
        <taxon>Trypanosomatidae</taxon>
        <taxon>Trypanosoma</taxon>
        <taxon>Schizotrypanum</taxon>
    </lineage>
</organism>
<comment type="caution">
    <text evidence="1">The sequence shown here is derived from an EMBL/GenBank/DDBJ whole genome shotgun (WGS) entry which is preliminary data.</text>
</comment>
<reference evidence="1 2" key="1">
    <citation type="journal article" date="2014" name="Genome Announc.">
        <title>Trypanosoma cruzi Clone Dm28c Draft Genome Sequence.</title>
        <authorList>
            <person name="Grisard E.C."/>
            <person name="Teixeira S.M."/>
            <person name="de Almeida L.G."/>
            <person name="Stoco P.H."/>
            <person name="Gerber A.L."/>
            <person name="Talavera-Lopez C."/>
            <person name="Lima O.C."/>
            <person name="Andersson B."/>
            <person name="de Vasconcelos A.T."/>
        </authorList>
    </citation>
    <scope>NUCLEOTIDE SEQUENCE [LARGE SCALE GENOMIC DNA]</scope>
    <source>
        <strain evidence="1 2">Dm28c</strain>
    </source>
</reference>
<sequence>MKVCSLKKEKTKKLRTSASIQTETQINGCLHYAIPCAYFYVCVLLLRWWPCLHEVVCAEYARRPKKNELFL</sequence>
<dbReference type="AlphaFoldDB" id="V5CKJ2"/>
<protein>
    <submittedName>
        <fullName evidence="1">Uncharacterized protein</fullName>
    </submittedName>
</protein>
<accession>V5CKJ2</accession>
<dbReference type="VEuPathDB" id="TriTrypDB:TCDM_12600"/>
<dbReference type="EMBL" id="AYLP01000627">
    <property type="protein sequence ID" value="ESS55901.1"/>
    <property type="molecule type" value="Genomic_DNA"/>
</dbReference>
<evidence type="ECO:0000313" key="1">
    <source>
        <dbReference type="EMBL" id="ESS55901.1"/>
    </source>
</evidence>
<name>V5CKJ2_TRYCR</name>
<dbReference type="Proteomes" id="UP000017861">
    <property type="component" value="Unassembled WGS sequence"/>
</dbReference>
<proteinExistence type="predicted"/>